<feature type="binding site" evidence="5">
    <location>
        <position position="169"/>
    </location>
    <ligand>
        <name>S-adenosyl-L-methionine</name>
        <dbReference type="ChEBI" id="CHEBI:59789"/>
    </ligand>
</feature>
<dbReference type="Pfam" id="PF05175">
    <property type="entry name" value="MTS"/>
    <property type="match status" value="1"/>
</dbReference>
<dbReference type="Gene3D" id="3.40.50.150">
    <property type="entry name" value="Vaccinia Virus protein VP39"/>
    <property type="match status" value="1"/>
</dbReference>
<dbReference type="Pfam" id="PF17827">
    <property type="entry name" value="PrmC_N"/>
    <property type="match status" value="1"/>
</dbReference>
<evidence type="ECO:0000313" key="8">
    <source>
        <dbReference type="EMBL" id="HFC97972.1"/>
    </source>
</evidence>
<comment type="catalytic activity">
    <reaction evidence="4 5">
        <text>L-glutaminyl-[peptide chain release factor] + S-adenosyl-L-methionine = N(5)-methyl-L-glutaminyl-[peptide chain release factor] + S-adenosyl-L-homocysteine + H(+)</text>
        <dbReference type="Rhea" id="RHEA:42896"/>
        <dbReference type="Rhea" id="RHEA-COMP:10271"/>
        <dbReference type="Rhea" id="RHEA-COMP:10272"/>
        <dbReference type="ChEBI" id="CHEBI:15378"/>
        <dbReference type="ChEBI" id="CHEBI:30011"/>
        <dbReference type="ChEBI" id="CHEBI:57856"/>
        <dbReference type="ChEBI" id="CHEBI:59789"/>
        <dbReference type="ChEBI" id="CHEBI:61891"/>
        <dbReference type="EC" id="2.1.1.297"/>
    </reaction>
</comment>
<comment type="caution">
    <text evidence="8">The sequence shown here is derived from an EMBL/GenBank/DDBJ whole genome shotgun (WGS) entry which is preliminary data.</text>
</comment>
<dbReference type="AlphaFoldDB" id="A0A7C3CLK8"/>
<dbReference type="InterPro" id="IPR050320">
    <property type="entry name" value="N5-glutamine_MTase"/>
</dbReference>
<dbReference type="InterPro" id="IPR004556">
    <property type="entry name" value="HemK-like"/>
</dbReference>
<dbReference type="Proteomes" id="UP000886043">
    <property type="component" value="Unassembled WGS sequence"/>
</dbReference>
<dbReference type="HAMAP" id="MF_02126">
    <property type="entry name" value="RF_methyltr_PrmC"/>
    <property type="match status" value="1"/>
</dbReference>
<evidence type="ECO:0000256" key="4">
    <source>
        <dbReference type="ARBA" id="ARBA00048391"/>
    </source>
</evidence>
<dbReference type="PROSITE" id="PS00092">
    <property type="entry name" value="N6_MTASE"/>
    <property type="match status" value="1"/>
</dbReference>
<dbReference type="InterPro" id="IPR007848">
    <property type="entry name" value="Small_mtfrase_dom"/>
</dbReference>
<reference evidence="8" key="1">
    <citation type="journal article" date="2020" name="mSystems">
        <title>Genome- and Community-Level Interaction Insights into Carbon Utilization and Element Cycling Functions of Hydrothermarchaeota in Hydrothermal Sediment.</title>
        <authorList>
            <person name="Zhou Z."/>
            <person name="Liu Y."/>
            <person name="Xu W."/>
            <person name="Pan J."/>
            <person name="Luo Z.H."/>
            <person name="Li M."/>
        </authorList>
    </citation>
    <scope>NUCLEOTIDE SEQUENCE [LARGE SCALE GENOMIC DNA]</scope>
    <source>
        <strain evidence="8">HyVt-483</strain>
    </source>
</reference>
<dbReference type="InterPro" id="IPR019874">
    <property type="entry name" value="RF_methyltr_PrmC"/>
</dbReference>
<dbReference type="InterPro" id="IPR029063">
    <property type="entry name" value="SAM-dependent_MTases_sf"/>
</dbReference>
<feature type="binding site" evidence="5">
    <location>
        <begin position="185"/>
        <end position="188"/>
    </location>
    <ligand>
        <name>substrate</name>
    </ligand>
</feature>
<feature type="domain" description="Release factor glutamine methyltransferase N-terminal" evidence="7">
    <location>
        <begin position="5"/>
        <end position="74"/>
    </location>
</feature>
<feature type="binding site" evidence="5">
    <location>
        <position position="185"/>
    </location>
    <ligand>
        <name>S-adenosyl-L-methionine</name>
        <dbReference type="ChEBI" id="CHEBI:59789"/>
    </ligand>
</feature>
<dbReference type="NCBIfam" id="TIGR00536">
    <property type="entry name" value="hemK_fam"/>
    <property type="match status" value="1"/>
</dbReference>
<keyword evidence="1 5" id="KW-0489">Methyltransferase</keyword>
<evidence type="ECO:0000256" key="5">
    <source>
        <dbReference type="HAMAP-Rule" id="MF_02126"/>
    </source>
</evidence>
<dbReference type="GO" id="GO:0102559">
    <property type="term" value="F:peptide chain release factor N(5)-glutamine methyltransferase activity"/>
    <property type="evidence" value="ECO:0007669"/>
    <property type="project" value="UniProtKB-EC"/>
</dbReference>
<dbReference type="GO" id="GO:0032259">
    <property type="term" value="P:methylation"/>
    <property type="evidence" value="ECO:0007669"/>
    <property type="project" value="UniProtKB-KW"/>
</dbReference>
<evidence type="ECO:0000256" key="2">
    <source>
        <dbReference type="ARBA" id="ARBA00022679"/>
    </source>
</evidence>
<dbReference type="NCBIfam" id="TIGR03534">
    <property type="entry name" value="RF_mod_PrmC"/>
    <property type="match status" value="1"/>
</dbReference>
<gene>
    <name evidence="5 8" type="primary">prmC</name>
    <name evidence="8" type="ORF">ENJ40_05895</name>
</gene>
<name>A0A7C3CLK8_9BACT</name>
<dbReference type="SUPFAM" id="SSF53335">
    <property type="entry name" value="S-adenosyl-L-methionine-dependent methyltransferases"/>
    <property type="match status" value="1"/>
</dbReference>
<keyword evidence="2 5" id="KW-0808">Transferase</keyword>
<dbReference type="Gene3D" id="1.10.8.10">
    <property type="entry name" value="DNA helicase RuvA subunit, C-terminal domain"/>
    <property type="match status" value="1"/>
</dbReference>
<feature type="binding site" evidence="5">
    <location>
        <begin position="117"/>
        <end position="121"/>
    </location>
    <ligand>
        <name>S-adenosyl-L-methionine</name>
        <dbReference type="ChEBI" id="CHEBI:59789"/>
    </ligand>
</feature>
<dbReference type="PANTHER" id="PTHR18895:SF74">
    <property type="entry name" value="MTRF1L RELEASE FACTOR GLUTAMINE METHYLTRANSFERASE"/>
    <property type="match status" value="1"/>
</dbReference>
<evidence type="ECO:0000259" key="6">
    <source>
        <dbReference type="Pfam" id="PF05175"/>
    </source>
</evidence>
<protein>
    <recommendedName>
        <fullName evidence="5">Release factor glutamine methyltransferase</fullName>
        <shortName evidence="5">RF MTase</shortName>
        <ecNumber evidence="5">2.1.1.297</ecNumber>
    </recommendedName>
    <alternativeName>
        <fullName evidence="5">N5-glutamine methyltransferase PrmC</fullName>
    </alternativeName>
    <alternativeName>
        <fullName evidence="5">Protein-(glutamine-N5) MTase PrmC</fullName>
    </alternativeName>
    <alternativeName>
        <fullName evidence="5">Protein-glutamine N-methyltransferase PrmC</fullName>
    </alternativeName>
</protein>
<dbReference type="GO" id="GO:0003676">
    <property type="term" value="F:nucleic acid binding"/>
    <property type="evidence" value="ECO:0007669"/>
    <property type="project" value="InterPro"/>
</dbReference>
<proteinExistence type="inferred from homology"/>
<dbReference type="EC" id="2.1.1.297" evidence="5"/>
<dbReference type="CDD" id="cd02440">
    <property type="entry name" value="AdoMet_MTases"/>
    <property type="match status" value="1"/>
</dbReference>
<evidence type="ECO:0000256" key="3">
    <source>
        <dbReference type="ARBA" id="ARBA00022691"/>
    </source>
</evidence>
<sequence>MRLREALRRGTEFLQRGGLAPEEARRETRLILAHLSGLRPLEIYLYPEKEIPEERFESLLRERISGRPLAYLLGEVEFFGRSFRVPPGVFIPRPETEILVEAFLRQEIPPGRILDLGTGSGVILVSILAERPDLTGVGIDLNPLALKTARENALRHGVADRCRWIRGFWLDPLAPRPCFVALVSNPPYVAEEEWGELPPEVRDHEPPEALFGGKNGLFYIQETLSRGWTYLLPGGKIFLELGYNQAVRVKALGEGLGLRIEFVRDLQGIERIAVVSR</sequence>
<feature type="domain" description="Methyltransferase small" evidence="6">
    <location>
        <begin position="96"/>
        <end position="192"/>
    </location>
</feature>
<dbReference type="InterPro" id="IPR002052">
    <property type="entry name" value="DNA_methylase_N6_adenine_CS"/>
</dbReference>
<comment type="similarity">
    <text evidence="5">Belongs to the protein N5-glutamine methyltransferase family. PrmC subfamily.</text>
</comment>
<dbReference type="PANTHER" id="PTHR18895">
    <property type="entry name" value="HEMK METHYLTRANSFERASE"/>
    <property type="match status" value="1"/>
</dbReference>
<feature type="binding site" evidence="5">
    <location>
        <position position="140"/>
    </location>
    <ligand>
        <name>S-adenosyl-L-methionine</name>
        <dbReference type="ChEBI" id="CHEBI:59789"/>
    </ligand>
</feature>
<comment type="function">
    <text evidence="5">Methylates the class 1 translation termination release factors RF1/PrfA and RF2/PrfB on the glutamine residue of the universally conserved GGQ motif.</text>
</comment>
<keyword evidence="3 5" id="KW-0949">S-adenosyl-L-methionine</keyword>
<evidence type="ECO:0000259" key="7">
    <source>
        <dbReference type="Pfam" id="PF17827"/>
    </source>
</evidence>
<evidence type="ECO:0000256" key="1">
    <source>
        <dbReference type="ARBA" id="ARBA00022603"/>
    </source>
</evidence>
<dbReference type="EMBL" id="DRMH01000076">
    <property type="protein sequence ID" value="HFC97972.1"/>
    <property type="molecule type" value="Genomic_DNA"/>
</dbReference>
<dbReference type="InterPro" id="IPR040758">
    <property type="entry name" value="PrmC_N"/>
</dbReference>
<organism evidence="8">
    <name type="scientific">Thermosulfurimonas dismutans</name>
    <dbReference type="NCBI Taxonomy" id="999894"/>
    <lineage>
        <taxon>Bacteria</taxon>
        <taxon>Pseudomonadati</taxon>
        <taxon>Thermodesulfobacteriota</taxon>
        <taxon>Thermodesulfobacteria</taxon>
        <taxon>Thermodesulfobacteriales</taxon>
        <taxon>Thermodesulfobacteriaceae</taxon>
        <taxon>Thermosulfurimonas</taxon>
    </lineage>
</organism>
<accession>A0A7C3CLK8</accession>